<dbReference type="OrthoDB" id="4349999at2"/>
<dbReference type="KEGG" id="strr:EKD16_06215"/>
<feature type="transmembrane region" description="Helical" evidence="1">
    <location>
        <begin position="114"/>
        <end position="134"/>
    </location>
</feature>
<feature type="transmembrane region" description="Helical" evidence="1">
    <location>
        <begin position="18"/>
        <end position="39"/>
    </location>
</feature>
<feature type="transmembrane region" description="Helical" evidence="1">
    <location>
        <begin position="51"/>
        <end position="70"/>
    </location>
</feature>
<dbReference type="Proteomes" id="UP000292235">
    <property type="component" value="Chromosome"/>
</dbReference>
<sequence length="1103" mass="119164">MTTTYSTKVPPSPAGIGIAVRATAYGAVLLGITLAIALGMPQAHGLSRGTASVLIACSIAWGLAQAPLTVRWVRGKRMEPIIHSRMQALQPHPGVGQREAERLLRQAGISNPNLELLGIPVGVVLATVSASFLAEDPSSWITTWNWATFALPALWAISSVARFMLMLHVSGSAITGNETGGFCLAVLFLGLPLMLLLPSTALLFLTAGGAVRFAVTGVETHRSRSDRIQRLHTAVPTIVPGAGVHQIAEFERFLAEAPRGLVQHNIGTVHDALERIAVERPGRVMRILSRTPHLATADALAPVIRSWAGGVSGSDFDGCWDALQTLLGGAAPTHQALAAALAGLAPERISPEFRRKAALHVFSDIDADADTHVPGTSAWQLLETLAPAGAPTTIGDWWCTLACAAADRGDDHEAQRRFRAAIQAGCATAERRLAHHLACLGHRALKGNDPRAADYLAEAVRLEDAVDYRLLLLLARAVRGSTAAAPAALVPAEDALESWPSRMWTAAAVLSHLRSGAAGSAKLLAGAERLSDADDPEVSAAVSLICGVLTGDTHRLASGARALVRMHGSDWVARVPLDPVTVLSRIVDAPDVLATDSALPEVLLYALDSVESAELTRIRAVLAHRMTAEAALAADENRLGPAQERLEAAAHLLERAQRPLEAQRLPAASETGTKAALARLREAASELRAHLHNDRPADQLAYDQLTIDGEQRPWTLDAQRTWEKGGGVWRDHHLAVAYHARAYELEQLGLYREAHRYWTDALQRWARVVDSDGFWQRMDTHLAAAMGTEPPGDLLQSVRTRLPRDLLEPNLARAVELQAERPDHARLHMTAVRESGLPVEAVAAVRREFADQVALTAMRDVRAGRYDAGVNAVESYLIADPTNPRLVEVLLYAVRLTVSSVFGERPLAGLHDFQERIRRLVHPYIEETGDGEQPDAEPEIRRELARFEFFCGLVRRGLMMEAQETPSTAISHAAAGVAHLEDALRHDPELTDDASFNDAEELLTMQRVYAAYFAQKTRHGDSAVRMFLAPALRALGTDPDPAGQPELAALVVAHMASSASLELAQARELVAHLVSHPDTPQRRMKVLDEIQHLLALRAGAILR</sequence>
<organism evidence="2 3">
    <name type="scientific">Streptomonospora litoralis</name>
    <dbReference type="NCBI Taxonomy" id="2498135"/>
    <lineage>
        <taxon>Bacteria</taxon>
        <taxon>Bacillati</taxon>
        <taxon>Actinomycetota</taxon>
        <taxon>Actinomycetes</taxon>
        <taxon>Streptosporangiales</taxon>
        <taxon>Nocardiopsidaceae</taxon>
        <taxon>Streptomonospora</taxon>
    </lineage>
</organism>
<evidence type="ECO:0000313" key="2">
    <source>
        <dbReference type="EMBL" id="QBI53041.1"/>
    </source>
</evidence>
<feature type="transmembrane region" description="Helical" evidence="1">
    <location>
        <begin position="181"/>
        <end position="205"/>
    </location>
</feature>
<dbReference type="EMBL" id="CP036455">
    <property type="protein sequence ID" value="QBI53041.1"/>
    <property type="molecule type" value="Genomic_DNA"/>
</dbReference>
<keyword evidence="1" id="KW-0472">Membrane</keyword>
<keyword evidence="3" id="KW-1185">Reference proteome</keyword>
<proteinExistence type="predicted"/>
<gene>
    <name evidence="2" type="ORF">EKD16_06215</name>
</gene>
<protein>
    <submittedName>
        <fullName evidence="2">Uncharacterized protein</fullName>
    </submittedName>
</protein>
<dbReference type="AlphaFoldDB" id="A0A4P6Q1D7"/>
<keyword evidence="1" id="KW-0812">Transmembrane</keyword>
<evidence type="ECO:0000313" key="3">
    <source>
        <dbReference type="Proteomes" id="UP000292235"/>
    </source>
</evidence>
<name>A0A4P6Q1D7_9ACTN</name>
<keyword evidence="1" id="KW-1133">Transmembrane helix</keyword>
<accession>A0A4P6Q1D7</accession>
<feature type="transmembrane region" description="Helical" evidence="1">
    <location>
        <begin position="146"/>
        <end position="169"/>
    </location>
</feature>
<reference evidence="2 3" key="1">
    <citation type="submission" date="2019-02" db="EMBL/GenBank/DDBJ databases">
        <authorList>
            <person name="Khodamoradi S."/>
            <person name="Hahnke R.L."/>
            <person name="Kaempfer P."/>
            <person name="Schumann P."/>
            <person name="Rohde M."/>
            <person name="Steinert M."/>
            <person name="Luzhetskyy A."/>
            <person name="Wink J."/>
            <person name="Ruckert C."/>
        </authorList>
    </citation>
    <scope>NUCLEOTIDE SEQUENCE [LARGE SCALE GENOMIC DNA]</scope>
    <source>
        <strain evidence="2 3">M2</strain>
    </source>
</reference>
<evidence type="ECO:0000256" key="1">
    <source>
        <dbReference type="SAM" id="Phobius"/>
    </source>
</evidence>
<dbReference type="RefSeq" id="WP_131097479.1">
    <property type="nucleotide sequence ID" value="NZ_CP036455.1"/>
</dbReference>